<dbReference type="Gene3D" id="3.10.20.30">
    <property type="match status" value="1"/>
</dbReference>
<dbReference type="EMBL" id="CAFBMR010000027">
    <property type="protein sequence ID" value="CAB4912117.1"/>
    <property type="molecule type" value="Genomic_DNA"/>
</dbReference>
<dbReference type="InterPro" id="IPR016155">
    <property type="entry name" value="Mopterin_synth/thiamin_S_b"/>
</dbReference>
<reference evidence="1" key="1">
    <citation type="submission" date="2020-05" db="EMBL/GenBank/DDBJ databases">
        <authorList>
            <person name="Chiriac C."/>
            <person name="Salcher M."/>
            <person name="Ghai R."/>
            <person name="Kavagutti S V."/>
        </authorList>
    </citation>
    <scope>NUCLEOTIDE SEQUENCE</scope>
</reference>
<name>A0A6J7GUA1_9ZZZZ</name>
<proteinExistence type="predicted"/>
<dbReference type="AlphaFoldDB" id="A0A6J7GUA1"/>
<organism evidence="1">
    <name type="scientific">freshwater metagenome</name>
    <dbReference type="NCBI Taxonomy" id="449393"/>
    <lineage>
        <taxon>unclassified sequences</taxon>
        <taxon>metagenomes</taxon>
        <taxon>ecological metagenomes</taxon>
    </lineage>
</organism>
<evidence type="ECO:0000313" key="1">
    <source>
        <dbReference type="EMBL" id="CAB4912117.1"/>
    </source>
</evidence>
<accession>A0A6J7GUA1</accession>
<dbReference type="SUPFAM" id="SSF54285">
    <property type="entry name" value="MoaD/ThiS"/>
    <property type="match status" value="1"/>
</dbReference>
<gene>
    <name evidence="1" type="ORF">UFOPK3610_00877</name>
</gene>
<dbReference type="InterPro" id="IPR012675">
    <property type="entry name" value="Beta-grasp_dom_sf"/>
</dbReference>
<sequence length="84" mass="8332">MGEEVRVGLYAAARAAAGRAEAVVAPGTLADVLANLLNVCSPALAEVLPRCSYLLDGVAVHGDPVGVDVPAGSHLDVLPPFAGG</sequence>
<protein>
    <submittedName>
        <fullName evidence="1">Unannotated protein</fullName>
    </submittedName>
</protein>